<feature type="region of interest" description="Disordered" evidence="1">
    <location>
        <begin position="80"/>
        <end position="142"/>
    </location>
</feature>
<feature type="compositionally biased region" description="Polar residues" evidence="1">
    <location>
        <begin position="86"/>
        <end position="96"/>
    </location>
</feature>
<dbReference type="EMBL" id="QPFP01000076">
    <property type="protein sequence ID" value="TEB23582.1"/>
    <property type="molecule type" value="Genomic_DNA"/>
</dbReference>
<dbReference type="Proteomes" id="UP000298030">
    <property type="component" value="Unassembled WGS sequence"/>
</dbReference>
<comment type="caution">
    <text evidence="2">The sequence shown here is derived from an EMBL/GenBank/DDBJ whole genome shotgun (WGS) entry which is preliminary data.</text>
</comment>
<evidence type="ECO:0000313" key="2">
    <source>
        <dbReference type="EMBL" id="TEB23582.1"/>
    </source>
</evidence>
<accession>A0A4Y7SP80</accession>
<sequence length="291" mass="32189">MDSSRRSLLVARPASPVARRRSHRIAAYSPSHLRPIPFNPLSQSPRSFVSSPSSSPSFSAGLIDSPTVLALHRNVNREDHRMRAEASNSALSGQQGERTEISAPPEDGEIADSAPTTDGGDPFGPVTAMASLPPPIPTALNPGAEASLHPLLTDNQELQVPLNEKFLLSCRFYSHDPRRPSPSSLDLLFKLGNYFGKGITKPELRQIIRKCKQCRNHMYTENRVFHACGTATALDVRSPVFHMVTAFLTTVQHRGFTQDDMLYLLRECKACHKICLNRSVYYHSCVQLTSN</sequence>
<proteinExistence type="predicted"/>
<dbReference type="OrthoDB" id="3100975at2759"/>
<reference evidence="2 3" key="1">
    <citation type="journal article" date="2019" name="Nat. Ecol. Evol.">
        <title>Megaphylogeny resolves global patterns of mushroom evolution.</title>
        <authorList>
            <person name="Varga T."/>
            <person name="Krizsan K."/>
            <person name="Foldi C."/>
            <person name="Dima B."/>
            <person name="Sanchez-Garcia M."/>
            <person name="Sanchez-Ramirez S."/>
            <person name="Szollosi G.J."/>
            <person name="Szarkandi J.G."/>
            <person name="Papp V."/>
            <person name="Albert L."/>
            <person name="Andreopoulos W."/>
            <person name="Angelini C."/>
            <person name="Antonin V."/>
            <person name="Barry K.W."/>
            <person name="Bougher N.L."/>
            <person name="Buchanan P."/>
            <person name="Buyck B."/>
            <person name="Bense V."/>
            <person name="Catcheside P."/>
            <person name="Chovatia M."/>
            <person name="Cooper J."/>
            <person name="Damon W."/>
            <person name="Desjardin D."/>
            <person name="Finy P."/>
            <person name="Geml J."/>
            <person name="Haridas S."/>
            <person name="Hughes K."/>
            <person name="Justo A."/>
            <person name="Karasinski D."/>
            <person name="Kautmanova I."/>
            <person name="Kiss B."/>
            <person name="Kocsube S."/>
            <person name="Kotiranta H."/>
            <person name="LaButti K.M."/>
            <person name="Lechner B.E."/>
            <person name="Liimatainen K."/>
            <person name="Lipzen A."/>
            <person name="Lukacs Z."/>
            <person name="Mihaltcheva S."/>
            <person name="Morgado L.N."/>
            <person name="Niskanen T."/>
            <person name="Noordeloos M.E."/>
            <person name="Ohm R.A."/>
            <person name="Ortiz-Santana B."/>
            <person name="Ovrebo C."/>
            <person name="Racz N."/>
            <person name="Riley R."/>
            <person name="Savchenko A."/>
            <person name="Shiryaev A."/>
            <person name="Soop K."/>
            <person name="Spirin V."/>
            <person name="Szebenyi C."/>
            <person name="Tomsovsky M."/>
            <person name="Tulloss R.E."/>
            <person name="Uehling J."/>
            <person name="Grigoriev I.V."/>
            <person name="Vagvolgyi C."/>
            <person name="Papp T."/>
            <person name="Martin F.M."/>
            <person name="Miettinen O."/>
            <person name="Hibbett D.S."/>
            <person name="Nagy L.G."/>
        </authorList>
    </citation>
    <scope>NUCLEOTIDE SEQUENCE [LARGE SCALE GENOMIC DNA]</scope>
    <source>
        <strain evidence="2 3">FP101781</strain>
    </source>
</reference>
<gene>
    <name evidence="2" type="ORF">FA13DRAFT_1797902</name>
</gene>
<organism evidence="2 3">
    <name type="scientific">Coprinellus micaceus</name>
    <name type="common">Glistening ink-cap mushroom</name>
    <name type="synonym">Coprinus micaceus</name>
    <dbReference type="NCBI Taxonomy" id="71717"/>
    <lineage>
        <taxon>Eukaryota</taxon>
        <taxon>Fungi</taxon>
        <taxon>Dikarya</taxon>
        <taxon>Basidiomycota</taxon>
        <taxon>Agaricomycotina</taxon>
        <taxon>Agaricomycetes</taxon>
        <taxon>Agaricomycetidae</taxon>
        <taxon>Agaricales</taxon>
        <taxon>Agaricineae</taxon>
        <taxon>Psathyrellaceae</taxon>
        <taxon>Coprinellus</taxon>
    </lineage>
</organism>
<keyword evidence="3" id="KW-1185">Reference proteome</keyword>
<evidence type="ECO:0000256" key="1">
    <source>
        <dbReference type="SAM" id="MobiDB-lite"/>
    </source>
</evidence>
<name>A0A4Y7SP80_COPMI</name>
<feature type="compositionally biased region" description="Low complexity" evidence="1">
    <location>
        <begin position="40"/>
        <end position="59"/>
    </location>
</feature>
<protein>
    <submittedName>
        <fullName evidence="2">Uncharacterized protein</fullName>
    </submittedName>
</protein>
<feature type="region of interest" description="Disordered" evidence="1">
    <location>
        <begin position="1"/>
        <end position="60"/>
    </location>
</feature>
<evidence type="ECO:0000313" key="3">
    <source>
        <dbReference type="Proteomes" id="UP000298030"/>
    </source>
</evidence>
<dbReference type="AlphaFoldDB" id="A0A4Y7SP80"/>